<evidence type="ECO:0000313" key="1">
    <source>
        <dbReference type="EMBL" id="QDO71974.1"/>
    </source>
</evidence>
<sequence>MSIEKYLEKDDRSVPHCFVEVKSIINSNFNKILDQLHDTLFVAIDDYGLTYNNFSAFMIGIKGTKIAFYVYYSFSSLLDDYGIKNYKGFIPLNYIIPEKNYIDFNSGLKGAIVKEAYLLYKRRINFNTNPETLNNIGAESISSFEHLHILDMLNDSHKEDIHNMFSFMAKHTSDIIL</sequence>
<organism evidence="1">
    <name type="scientific">Pseudocercospora fijiensis</name>
    <dbReference type="NCBI Taxonomy" id="1873960"/>
    <lineage>
        <taxon>Eukaryota</taxon>
        <taxon>Fungi</taxon>
        <taxon>Dikarya</taxon>
        <taxon>Ascomycota</taxon>
        <taxon>Pezizomycotina</taxon>
        <taxon>Dothideomycetes</taxon>
        <taxon>Dothideomycetidae</taxon>
        <taxon>Mycosphaerellales</taxon>
        <taxon>Mycosphaerellaceae</taxon>
        <taxon>Pseudocercospora</taxon>
    </lineage>
</organism>
<accession>A0A516EZP4</accession>
<reference evidence="1" key="1">
    <citation type="submission" date="2019-04" db="EMBL/GenBank/DDBJ databases">
        <authorList>
            <person name="Arcila Galvis J.E."/>
            <person name="Arias T."/>
            <person name="Arango Isaza R.E."/>
        </authorList>
    </citation>
    <scope>NUCLEOTIDE SEQUENCE</scope>
    <source>
        <strain evidence="1">081012</strain>
    </source>
</reference>
<name>A0A516EZP4_9PEZI</name>
<dbReference type="EMBL" id="MK754071">
    <property type="protein sequence ID" value="QDO71974.1"/>
    <property type="molecule type" value="Genomic_DNA"/>
</dbReference>
<dbReference type="AlphaFoldDB" id="A0A516EZP4"/>
<keyword evidence="1" id="KW-0496">Mitochondrion</keyword>
<geneLocation type="mitochondrion" evidence="1"/>
<dbReference type="RefSeq" id="YP_009681553.1">
    <property type="nucleotide sequence ID" value="NC_044132.1"/>
</dbReference>
<protein>
    <submittedName>
        <fullName evidence="1">Uncharacterized protein</fullName>
    </submittedName>
</protein>
<dbReference type="GeneID" id="41039485"/>
<proteinExistence type="predicted"/>